<dbReference type="CDD" id="cd14251">
    <property type="entry name" value="PL-6"/>
    <property type="match status" value="1"/>
</dbReference>
<keyword evidence="4" id="KW-1185">Reference proteome</keyword>
<proteinExistence type="predicted"/>
<evidence type="ECO:0000256" key="1">
    <source>
        <dbReference type="SAM" id="MobiDB-lite"/>
    </source>
</evidence>
<dbReference type="SUPFAM" id="SSF51126">
    <property type="entry name" value="Pectin lyase-like"/>
    <property type="match status" value="1"/>
</dbReference>
<dbReference type="InterPro" id="IPR012334">
    <property type="entry name" value="Pectin_lyas_fold"/>
</dbReference>
<organism evidence="3 4">
    <name type="scientific">Humisphaera borealis</name>
    <dbReference type="NCBI Taxonomy" id="2807512"/>
    <lineage>
        <taxon>Bacteria</taxon>
        <taxon>Pseudomonadati</taxon>
        <taxon>Planctomycetota</taxon>
        <taxon>Phycisphaerae</taxon>
        <taxon>Tepidisphaerales</taxon>
        <taxon>Tepidisphaeraceae</taxon>
        <taxon>Humisphaera</taxon>
    </lineage>
</organism>
<feature type="chain" id="PRO_5034034241" evidence="2">
    <location>
        <begin position="20"/>
        <end position="440"/>
    </location>
</feature>
<evidence type="ECO:0000313" key="3">
    <source>
        <dbReference type="EMBL" id="QOV89029.1"/>
    </source>
</evidence>
<keyword evidence="3" id="KW-0456">Lyase</keyword>
<protein>
    <submittedName>
        <fullName evidence="3">Polysaccharide lyase 6 family protein</fullName>
    </submittedName>
</protein>
<dbReference type="Gene3D" id="2.160.20.10">
    <property type="entry name" value="Single-stranded right-handed beta-helix, Pectin lyase-like"/>
    <property type="match status" value="1"/>
</dbReference>
<dbReference type="Proteomes" id="UP000593765">
    <property type="component" value="Chromosome"/>
</dbReference>
<reference evidence="3 4" key="1">
    <citation type="submission" date="2020-10" db="EMBL/GenBank/DDBJ databases">
        <title>Wide distribution of Phycisphaera-like planctomycetes from WD2101 soil group in peatlands and genome analysis of the first cultivated representative.</title>
        <authorList>
            <person name="Dedysh S.N."/>
            <person name="Beletsky A.V."/>
            <person name="Ivanova A."/>
            <person name="Kulichevskaya I.S."/>
            <person name="Suzina N.E."/>
            <person name="Philippov D.A."/>
            <person name="Rakitin A.L."/>
            <person name="Mardanov A.V."/>
            <person name="Ravin N.V."/>
        </authorList>
    </citation>
    <scope>NUCLEOTIDE SEQUENCE [LARGE SCALE GENOMIC DNA]</scope>
    <source>
        <strain evidence="3 4">M1803</strain>
    </source>
</reference>
<dbReference type="SMART" id="SM00710">
    <property type="entry name" value="PbH1"/>
    <property type="match status" value="3"/>
</dbReference>
<dbReference type="AlphaFoldDB" id="A0A7M2WUA3"/>
<dbReference type="KEGG" id="hbs:IPV69_22840"/>
<dbReference type="InterPro" id="IPR011050">
    <property type="entry name" value="Pectin_lyase_fold/virulence"/>
</dbReference>
<feature type="signal peptide" evidence="2">
    <location>
        <begin position="1"/>
        <end position="19"/>
    </location>
</feature>
<gene>
    <name evidence="3" type="ORF">IPV69_22840</name>
</gene>
<dbReference type="Pfam" id="PF14592">
    <property type="entry name" value="Chondroitinas_B"/>
    <property type="match status" value="1"/>
</dbReference>
<dbReference type="GO" id="GO:0016829">
    <property type="term" value="F:lyase activity"/>
    <property type="evidence" value="ECO:0007669"/>
    <property type="project" value="UniProtKB-KW"/>
</dbReference>
<dbReference type="InterPro" id="IPR039513">
    <property type="entry name" value="PL-6"/>
</dbReference>
<dbReference type="RefSeq" id="WP_206292042.1">
    <property type="nucleotide sequence ID" value="NZ_CP063458.1"/>
</dbReference>
<evidence type="ECO:0000256" key="2">
    <source>
        <dbReference type="SAM" id="SignalP"/>
    </source>
</evidence>
<sequence>MLTRIVPAFMLLLSCGWCAAAELPVADVDALNDAVKSARPGDTIVLRAGEWKDADLLLRGTGEAGKPITLRAAEPGKVRLTGTSRLRIAGEHLVVEGLWFDNCRPVKSDIILFRADSKRLASHCVLRNCAITETTPTKDSPSKDSPTKDSTDRKWLSIYGSANCVERCSFQGKSSAGTLLVVWLPATEGQPPRHQITNNYFGPRPRLGKNGGEIIRIGVSETSMQKAECLVEGNLFEKCDGEVECISNKSCGNIYRGNTFIECQGTLTLRHGNGCLVENNVFLGNGRTGTGGIRVIGEDHRVVGNHLERLGGDEARAAICLQNGIDSSPASGYFQVKGATIEGNTIVDCKQSIALGYADKDVKAPLPPIDCVFKRNTVWAGKRAVITRFDPAAKPTWQDNRLWGGDLGIPPEPGLALAEFPKPPAIQPPDRKNLGTTWTP</sequence>
<keyword evidence="2" id="KW-0732">Signal</keyword>
<dbReference type="InterPro" id="IPR006626">
    <property type="entry name" value="PbH1"/>
</dbReference>
<feature type="region of interest" description="Disordered" evidence="1">
    <location>
        <begin position="420"/>
        <end position="440"/>
    </location>
</feature>
<dbReference type="EMBL" id="CP063458">
    <property type="protein sequence ID" value="QOV89029.1"/>
    <property type="molecule type" value="Genomic_DNA"/>
</dbReference>
<evidence type="ECO:0000313" key="4">
    <source>
        <dbReference type="Proteomes" id="UP000593765"/>
    </source>
</evidence>
<name>A0A7M2WUA3_9BACT</name>
<accession>A0A7M2WUA3</accession>
<dbReference type="PROSITE" id="PS51257">
    <property type="entry name" value="PROKAR_LIPOPROTEIN"/>
    <property type="match status" value="1"/>
</dbReference>